<evidence type="ECO:0000256" key="5">
    <source>
        <dbReference type="ARBA" id="ARBA00022737"/>
    </source>
</evidence>
<dbReference type="InterPro" id="IPR001025">
    <property type="entry name" value="BAH_dom"/>
</dbReference>
<keyword evidence="2 8" id="KW-0489">Methyltransferase</keyword>
<keyword evidence="4 8" id="KW-0949">S-adenosyl-L-methionine</keyword>
<evidence type="ECO:0000256" key="4">
    <source>
        <dbReference type="ARBA" id="ARBA00022691"/>
    </source>
</evidence>
<evidence type="ECO:0000256" key="8">
    <source>
        <dbReference type="PROSITE-ProRule" id="PRU01016"/>
    </source>
</evidence>
<evidence type="ECO:0000256" key="2">
    <source>
        <dbReference type="ARBA" id="ARBA00022603"/>
    </source>
</evidence>
<name>A0AAW0C5Z9_9AGAR</name>
<evidence type="ECO:0000256" key="7">
    <source>
        <dbReference type="ARBA" id="ARBA00023242"/>
    </source>
</evidence>
<evidence type="ECO:0000259" key="12">
    <source>
        <dbReference type="PROSITE" id="PS51038"/>
    </source>
</evidence>
<proteinExistence type="inferred from homology"/>
<dbReference type="Pfam" id="PF01426">
    <property type="entry name" value="BAH"/>
    <property type="match status" value="1"/>
</dbReference>
<dbReference type="InterPro" id="IPR001525">
    <property type="entry name" value="C5_MeTfrase"/>
</dbReference>
<comment type="similarity">
    <text evidence="8 9">Belongs to the class I-like SAM-binding methyltransferase superfamily. C5-methyltransferase family.</text>
</comment>
<comment type="catalytic activity">
    <reaction evidence="10">
        <text>a 2'-deoxycytidine in DNA + S-adenosyl-L-methionine = a 5-methyl-2'-deoxycytidine in DNA + S-adenosyl-L-homocysteine + H(+)</text>
        <dbReference type="Rhea" id="RHEA:13681"/>
        <dbReference type="Rhea" id="RHEA-COMP:11369"/>
        <dbReference type="Rhea" id="RHEA-COMP:11370"/>
        <dbReference type="ChEBI" id="CHEBI:15378"/>
        <dbReference type="ChEBI" id="CHEBI:57856"/>
        <dbReference type="ChEBI" id="CHEBI:59789"/>
        <dbReference type="ChEBI" id="CHEBI:85452"/>
        <dbReference type="ChEBI" id="CHEBI:85454"/>
        <dbReference type="EC" id="2.1.1.37"/>
    </reaction>
</comment>
<dbReference type="InterPro" id="IPR043151">
    <property type="entry name" value="BAH_sf"/>
</dbReference>
<keyword evidence="5" id="KW-0677">Repeat</keyword>
<dbReference type="GO" id="GO:0032259">
    <property type="term" value="P:methylation"/>
    <property type="evidence" value="ECO:0007669"/>
    <property type="project" value="UniProtKB-KW"/>
</dbReference>
<accession>A0AAW0C5Z9</accession>
<dbReference type="PANTHER" id="PTHR10629:SF52">
    <property type="entry name" value="DNA (CYTOSINE-5)-METHYLTRANSFERASE 1"/>
    <property type="match status" value="1"/>
</dbReference>
<dbReference type="EMBL" id="JAYKXP010000058">
    <property type="protein sequence ID" value="KAK7034044.1"/>
    <property type="molecule type" value="Genomic_DNA"/>
</dbReference>
<dbReference type="InterPro" id="IPR022702">
    <property type="entry name" value="Cytosine_MeTrfase1_RFD"/>
</dbReference>
<dbReference type="InterPro" id="IPR050390">
    <property type="entry name" value="C5-Methyltransferase"/>
</dbReference>
<feature type="region of interest" description="Disordered" evidence="11">
    <location>
        <begin position="1"/>
        <end position="143"/>
    </location>
</feature>
<dbReference type="PANTHER" id="PTHR10629">
    <property type="entry name" value="CYTOSINE-SPECIFIC METHYLTRANSFERASE"/>
    <property type="match status" value="1"/>
</dbReference>
<evidence type="ECO:0000256" key="1">
    <source>
        <dbReference type="ARBA" id="ARBA00004123"/>
    </source>
</evidence>
<dbReference type="PROSITE" id="PS00095">
    <property type="entry name" value="C5_MTASE_2"/>
    <property type="match status" value="1"/>
</dbReference>
<dbReference type="GO" id="GO:0005634">
    <property type="term" value="C:nucleus"/>
    <property type="evidence" value="ECO:0007669"/>
    <property type="project" value="UniProtKB-SubCell"/>
</dbReference>
<dbReference type="SMART" id="SM00439">
    <property type="entry name" value="BAH"/>
    <property type="match status" value="2"/>
</dbReference>
<dbReference type="GO" id="GO:0044027">
    <property type="term" value="P:negative regulation of gene expression via chromosomal CpG island methylation"/>
    <property type="evidence" value="ECO:0007669"/>
    <property type="project" value="TreeGrafter"/>
</dbReference>
<dbReference type="Pfam" id="PF00145">
    <property type="entry name" value="DNA_methylase"/>
    <property type="match status" value="1"/>
</dbReference>
<dbReference type="Gene3D" id="3.40.50.150">
    <property type="entry name" value="Vaccinia Virus protein VP39"/>
    <property type="match status" value="1"/>
</dbReference>
<reference evidence="13 14" key="1">
    <citation type="submission" date="2024-01" db="EMBL/GenBank/DDBJ databases">
        <title>A draft genome for a cacao thread blight-causing isolate of Paramarasmius palmivorus.</title>
        <authorList>
            <person name="Baruah I.K."/>
            <person name="Bukari Y."/>
            <person name="Amoako-Attah I."/>
            <person name="Meinhardt L.W."/>
            <person name="Bailey B.A."/>
            <person name="Cohen S.P."/>
        </authorList>
    </citation>
    <scope>NUCLEOTIDE SEQUENCE [LARGE SCALE GENOMIC DNA]</scope>
    <source>
        <strain evidence="13 14">GH-12</strain>
    </source>
</reference>
<dbReference type="GO" id="GO:0003682">
    <property type="term" value="F:chromatin binding"/>
    <property type="evidence" value="ECO:0007669"/>
    <property type="project" value="InterPro"/>
</dbReference>
<evidence type="ECO:0000313" key="13">
    <source>
        <dbReference type="EMBL" id="KAK7034044.1"/>
    </source>
</evidence>
<evidence type="ECO:0000313" key="14">
    <source>
        <dbReference type="Proteomes" id="UP001383192"/>
    </source>
</evidence>
<dbReference type="InterPro" id="IPR029063">
    <property type="entry name" value="SAM-dependent_MTases_sf"/>
</dbReference>
<dbReference type="PROSITE" id="PS51038">
    <property type="entry name" value="BAH"/>
    <property type="match status" value="2"/>
</dbReference>
<dbReference type="SUPFAM" id="SSF53335">
    <property type="entry name" value="S-adenosyl-L-methionine-dependent methyltransferases"/>
    <property type="match status" value="1"/>
</dbReference>
<evidence type="ECO:0000256" key="9">
    <source>
        <dbReference type="RuleBase" id="RU000416"/>
    </source>
</evidence>
<comment type="caution">
    <text evidence="13">The sequence shown here is derived from an EMBL/GenBank/DDBJ whole genome shotgun (WGS) entry which is preliminary data.</text>
</comment>
<keyword evidence="14" id="KW-1185">Reference proteome</keyword>
<keyword evidence="3 8" id="KW-0808">Transferase</keyword>
<feature type="domain" description="BAH" evidence="12">
    <location>
        <begin position="764"/>
        <end position="879"/>
    </location>
</feature>
<feature type="active site" evidence="8">
    <location>
        <position position="1008"/>
    </location>
</feature>
<dbReference type="Proteomes" id="UP001383192">
    <property type="component" value="Unassembled WGS sequence"/>
</dbReference>
<dbReference type="GO" id="GO:0003677">
    <property type="term" value="F:DNA binding"/>
    <property type="evidence" value="ECO:0007669"/>
    <property type="project" value="UniProtKB-KW"/>
</dbReference>
<evidence type="ECO:0000256" key="6">
    <source>
        <dbReference type="ARBA" id="ARBA00023125"/>
    </source>
</evidence>
<keyword evidence="7" id="KW-0539">Nucleus</keyword>
<dbReference type="EC" id="2.1.1.37" evidence="10"/>
<dbReference type="Gene3D" id="3.90.120.10">
    <property type="entry name" value="DNA Methylase, subunit A, domain 2"/>
    <property type="match status" value="1"/>
</dbReference>
<dbReference type="InterPro" id="IPR031303">
    <property type="entry name" value="C5_meth_CS"/>
</dbReference>
<protein>
    <recommendedName>
        <fullName evidence="10">Cytosine-specific methyltransferase</fullName>
        <ecNumber evidence="10">2.1.1.37</ecNumber>
    </recommendedName>
</protein>
<feature type="domain" description="BAH" evidence="12">
    <location>
        <begin position="570"/>
        <end position="718"/>
    </location>
</feature>
<feature type="compositionally biased region" description="Polar residues" evidence="11">
    <location>
        <begin position="16"/>
        <end position="35"/>
    </location>
</feature>
<evidence type="ECO:0000256" key="10">
    <source>
        <dbReference type="RuleBase" id="RU000417"/>
    </source>
</evidence>
<sequence length="1411" mass="160313">MRNTRLIPYVEIPSLPRSQQNKKTNSPQKPSSTAIALSKSPKKSRTVLVPYVEIPPLHEKDSSRPNSPTPTELDHSPPRKRRKIVRDVGDQEDDDELDYTETIRPSPTVSDIEARLQSPTFSDIARASSKSKRRRTKRRARELSSDIDQLPVIDLSTVSGLYQPKTDELIETADLFIDGETPREELETSESDDDDDDVPVRLIQDFAVYDMKTKELVEFAWLAKADPEEGFYVASGIVRPWVEDVDHDVRNELPEEESTPESDSLGDRVQLSRILEINAHHFDDDKEAFDGSVLCLQVYKRADEPSSNRKIYLRTKFAWYILDNPSLQYRPHFAPYFVRQRLCHLVLSTALIDNTLLLDDFLFRLGTDPLFQDGAVHENLFLPSFVVGQRISREDMESKETRQYIASTIPQVILENGLQRLKRVPIIKYLLFDTTVGDLDYHGSSASSMISEEESYESDVSSVVEAPPLIPAKAKPGRPKQKRLPSNKERAILQHKNTTVVTPRVLRVVKDLYNLNLDVSGVPVFEEQEAAVRKQLKEAKEHHEDPKKMAWGRTLHSTKHYYESVTLDGEKYKIGDVVMVSVNPDDHDDEWGQTHNAEFIATRGANAFAENSWFCRIAYFYDHLTRIDPVTNGPVKMFHGHWFQHGSRTILQEVAHTKSLFLLDSCDNNTVATIFRKCTVKCLSLEENEDMDNFDPMGTDFHYALLWDEEQFAFVDIPTPAQQKELLESQPLHKQCLACAMRKQKEAQEEVCTAAHSGVTQFGVDYHPGDCVYVRRKNSYLLDIAQIEYFPEAGDGEVVVDIRYLGRRDEFKEEDDCAEERRLYLKPDIERIDFAKIDGKCYARHLVNQATIADWIKNDDHWYLNEKENEDGDLVHLKSKHFKVCDHCLSERESELREFKDNLKGNGRLRGLELFSGAGGLGTGMNLSGFVDTRWAAEFSPAAASSYRENHPNTEVYCQDVNLLLKHAIETREGKDPKPLISNFKSREKCPEMPRRGDVDFIFGGPPCQAFSGANHTPKANDIRSSLPCNMLSFVEEYEPDYFLLENVSGFLRFPLKATDSADGRRLDGGIKMGVVKMTTRTLIALGYQVRFKILEAGQYGCPQSRKRIIFWGAKRGLKLPDFPIPTHAFPRSCAWTVPCNPGRQVMPVTRSKDPNIIASGGHHYAPLSPVSIRDAIGDLPAFDWENPHVVFEETKAQRKDAMDRERKGICQFDAVRRVKKSLFLPGFPQGTYYATPPQNAYQSWMREKMGDNAKVMDHITKCHKAEIVEATVTMPFKANVTHTELPIPLQPRCARPGGKQADKAFYGRGDADSFFRTALTSSGPTTKGAWALHPWQKRVYTIREAARSQGFPDHYRFLSEKEFPEGIADDQQRQIGNAVPVPLALALGKALGEALKCTWKMKEREGSSAV</sequence>
<dbReference type="PROSITE" id="PS00094">
    <property type="entry name" value="C5_MTASE_1"/>
    <property type="match status" value="1"/>
</dbReference>
<evidence type="ECO:0000256" key="3">
    <source>
        <dbReference type="ARBA" id="ARBA00022679"/>
    </source>
</evidence>
<organism evidence="13 14">
    <name type="scientific">Paramarasmius palmivorus</name>
    <dbReference type="NCBI Taxonomy" id="297713"/>
    <lineage>
        <taxon>Eukaryota</taxon>
        <taxon>Fungi</taxon>
        <taxon>Dikarya</taxon>
        <taxon>Basidiomycota</taxon>
        <taxon>Agaricomycotina</taxon>
        <taxon>Agaricomycetes</taxon>
        <taxon>Agaricomycetidae</taxon>
        <taxon>Agaricales</taxon>
        <taxon>Marasmiineae</taxon>
        <taxon>Marasmiaceae</taxon>
        <taxon>Paramarasmius</taxon>
    </lineage>
</organism>
<feature type="compositionally biased region" description="Acidic residues" evidence="11">
    <location>
        <begin position="90"/>
        <end position="99"/>
    </location>
</feature>
<dbReference type="NCBIfam" id="TIGR00675">
    <property type="entry name" value="dcm"/>
    <property type="match status" value="1"/>
</dbReference>
<dbReference type="Pfam" id="PF12047">
    <property type="entry name" value="DNMT1-RFD"/>
    <property type="match status" value="1"/>
</dbReference>
<dbReference type="PRINTS" id="PR00105">
    <property type="entry name" value="C5METTRFRASE"/>
</dbReference>
<feature type="compositionally biased region" description="Acidic residues" evidence="11">
    <location>
        <begin position="187"/>
        <end position="197"/>
    </location>
</feature>
<dbReference type="PROSITE" id="PS51679">
    <property type="entry name" value="SAM_MT_C5"/>
    <property type="match status" value="1"/>
</dbReference>
<dbReference type="InterPro" id="IPR018117">
    <property type="entry name" value="C5_DNA_meth_AS"/>
</dbReference>
<evidence type="ECO:0000256" key="11">
    <source>
        <dbReference type="SAM" id="MobiDB-lite"/>
    </source>
</evidence>
<keyword evidence="6" id="KW-0238">DNA-binding</keyword>
<dbReference type="GO" id="GO:0003886">
    <property type="term" value="F:DNA (cytosine-5-)-methyltransferase activity"/>
    <property type="evidence" value="ECO:0007669"/>
    <property type="project" value="UniProtKB-EC"/>
</dbReference>
<comment type="subcellular location">
    <subcellularLocation>
        <location evidence="1">Nucleus</location>
    </subcellularLocation>
</comment>
<feature type="compositionally biased region" description="Basic residues" evidence="11">
    <location>
        <begin position="129"/>
        <end position="140"/>
    </location>
</feature>
<gene>
    <name evidence="13" type="ORF">VNI00_012475</name>
</gene>
<feature type="region of interest" description="Disordered" evidence="11">
    <location>
        <begin position="173"/>
        <end position="197"/>
    </location>
</feature>
<dbReference type="Gene3D" id="2.30.30.490">
    <property type="match status" value="2"/>
</dbReference>